<evidence type="ECO:0000313" key="1">
    <source>
        <dbReference type="EMBL" id="SHI73436.1"/>
    </source>
</evidence>
<gene>
    <name evidence="1" type="ORF">SAMN05444373_10083</name>
</gene>
<sequence length="70" mass="8402">MKLSYLVPMLEYLSNIKIHEYVFEELDEERKNLISIYIEKNVEIVSEDNLYGKDPLYTTIFNKIATHELF</sequence>
<name>A0A1M6DJJ9_9FIRM</name>
<reference evidence="1 2" key="1">
    <citation type="submission" date="2016-11" db="EMBL/GenBank/DDBJ databases">
        <authorList>
            <person name="Varghese N."/>
            <person name="Submissions S."/>
        </authorList>
    </citation>
    <scope>NUCLEOTIDE SEQUENCE [LARGE SCALE GENOMIC DNA]</scope>
    <source>
        <strain evidence="1 2">DSM 19027</strain>
    </source>
</reference>
<dbReference type="AlphaFoldDB" id="A0A1M6DJJ9"/>
<dbReference type="EMBL" id="FQZP01000008">
    <property type="protein sequence ID" value="SHI73436.1"/>
    <property type="molecule type" value="Genomic_DNA"/>
</dbReference>
<proteinExistence type="predicted"/>
<organism evidence="1 2">
    <name type="scientific">Thermoclostridium caenicola</name>
    <dbReference type="NCBI Taxonomy" id="659425"/>
    <lineage>
        <taxon>Bacteria</taxon>
        <taxon>Bacillati</taxon>
        <taxon>Bacillota</taxon>
        <taxon>Clostridia</taxon>
        <taxon>Eubacteriales</taxon>
        <taxon>Oscillospiraceae</taxon>
        <taxon>Thermoclostridium</taxon>
    </lineage>
</organism>
<keyword evidence="2" id="KW-1185">Reference proteome</keyword>
<accession>A0A1M6DJJ9</accession>
<protein>
    <submittedName>
        <fullName evidence="1">Uncharacterized protein</fullName>
    </submittedName>
</protein>
<dbReference type="Proteomes" id="UP000324781">
    <property type="component" value="Unassembled WGS sequence"/>
</dbReference>
<evidence type="ECO:0000313" key="2">
    <source>
        <dbReference type="Proteomes" id="UP000324781"/>
    </source>
</evidence>